<protein>
    <recommendedName>
        <fullName evidence="8">Probable membrane transporter protein</fullName>
    </recommendedName>
</protein>
<dbReference type="Proteomes" id="UP000333828">
    <property type="component" value="Unassembled WGS sequence"/>
</dbReference>
<gene>
    <name evidence="9" type="ORF">PIN31115_02676</name>
</gene>
<evidence type="ECO:0000256" key="1">
    <source>
        <dbReference type="ARBA" id="ARBA00004651"/>
    </source>
</evidence>
<feature type="transmembrane region" description="Helical" evidence="8">
    <location>
        <begin position="204"/>
        <end position="223"/>
    </location>
</feature>
<evidence type="ECO:0000313" key="9">
    <source>
        <dbReference type="EMBL" id="VVE12178.1"/>
    </source>
</evidence>
<feature type="transmembrane region" description="Helical" evidence="8">
    <location>
        <begin position="177"/>
        <end position="197"/>
    </location>
</feature>
<name>A0A5E4VIM8_9BURK</name>
<evidence type="ECO:0000256" key="2">
    <source>
        <dbReference type="ARBA" id="ARBA00009142"/>
    </source>
</evidence>
<keyword evidence="6 8" id="KW-1133">Transmembrane helix</keyword>
<evidence type="ECO:0000256" key="4">
    <source>
        <dbReference type="ARBA" id="ARBA00022475"/>
    </source>
</evidence>
<dbReference type="EMBL" id="CABPSI010000003">
    <property type="protein sequence ID" value="VVE12178.1"/>
    <property type="molecule type" value="Genomic_DNA"/>
</dbReference>
<evidence type="ECO:0000256" key="6">
    <source>
        <dbReference type="ARBA" id="ARBA00022989"/>
    </source>
</evidence>
<dbReference type="PANTHER" id="PTHR30269:SF32">
    <property type="entry name" value="MEMBRANE TRANSPORTER PROTEIN-RELATED"/>
    <property type="match status" value="1"/>
</dbReference>
<dbReference type="Pfam" id="PF01925">
    <property type="entry name" value="TauE"/>
    <property type="match status" value="1"/>
</dbReference>
<evidence type="ECO:0000256" key="3">
    <source>
        <dbReference type="ARBA" id="ARBA00022448"/>
    </source>
</evidence>
<keyword evidence="3" id="KW-0813">Transport</keyword>
<feature type="transmembrane region" description="Helical" evidence="8">
    <location>
        <begin position="45"/>
        <end position="69"/>
    </location>
</feature>
<dbReference type="PANTHER" id="PTHR30269">
    <property type="entry name" value="TRANSMEMBRANE PROTEIN YFCA"/>
    <property type="match status" value="1"/>
</dbReference>
<accession>A0A5E4VIM8</accession>
<dbReference type="RefSeq" id="WP_150684471.1">
    <property type="nucleotide sequence ID" value="NZ_CABPSI010000003.1"/>
</dbReference>
<feature type="transmembrane region" description="Helical" evidence="8">
    <location>
        <begin position="106"/>
        <end position="126"/>
    </location>
</feature>
<comment type="similarity">
    <text evidence="2 8">Belongs to the 4-toluene sulfonate uptake permease (TSUP) (TC 2.A.102) family.</text>
</comment>
<keyword evidence="7 8" id="KW-0472">Membrane</keyword>
<keyword evidence="4 8" id="KW-1003">Cell membrane</keyword>
<keyword evidence="5 8" id="KW-0812">Transmembrane</keyword>
<evidence type="ECO:0000256" key="5">
    <source>
        <dbReference type="ARBA" id="ARBA00022692"/>
    </source>
</evidence>
<feature type="transmembrane region" description="Helical" evidence="8">
    <location>
        <begin position="235"/>
        <end position="253"/>
    </location>
</feature>
<proteinExistence type="inferred from homology"/>
<evidence type="ECO:0000313" key="10">
    <source>
        <dbReference type="Proteomes" id="UP000333828"/>
    </source>
</evidence>
<comment type="subcellular location">
    <subcellularLocation>
        <location evidence="1 8">Cell membrane</location>
        <topology evidence="1 8">Multi-pass membrane protein</topology>
    </subcellularLocation>
</comment>
<feature type="transmembrane region" description="Helical" evidence="8">
    <location>
        <begin position="81"/>
        <end position="100"/>
    </location>
</feature>
<organism evidence="9 10">
    <name type="scientific">Pandoraea iniqua</name>
    <dbReference type="NCBI Taxonomy" id="2508288"/>
    <lineage>
        <taxon>Bacteria</taxon>
        <taxon>Pseudomonadati</taxon>
        <taxon>Pseudomonadota</taxon>
        <taxon>Betaproteobacteria</taxon>
        <taxon>Burkholderiales</taxon>
        <taxon>Burkholderiaceae</taxon>
        <taxon>Pandoraea</taxon>
    </lineage>
</organism>
<sequence length="257" mass="26518">MMNTQHLTDLIPLLSLGLVTFLLAGFVKGVIGLGLPTVAVGLLGLAMPTAEAAALLIVPSLVTNVWQLLAGPRFVALAKRLWPMLVGICIGTWAGGGWLANGGNTPGIALGVALLAYAELGLAAVRMRIPATWTRGRVSALGGVIGVITGLVTAATGVFVIPAVPFLQALELDKDDLVQALGLSFTVSTVALAAGLARDGIFHGHAIGVSLLALAPALGGMFFGQWVRGRVSAPVFRRCFFVGLAMLGAELVIQHMR</sequence>
<dbReference type="InterPro" id="IPR052017">
    <property type="entry name" value="TSUP"/>
</dbReference>
<evidence type="ECO:0000256" key="7">
    <source>
        <dbReference type="ARBA" id="ARBA00023136"/>
    </source>
</evidence>
<keyword evidence="10" id="KW-1185">Reference proteome</keyword>
<dbReference type="GO" id="GO:0005886">
    <property type="term" value="C:plasma membrane"/>
    <property type="evidence" value="ECO:0007669"/>
    <property type="project" value="UniProtKB-SubCell"/>
</dbReference>
<dbReference type="InterPro" id="IPR002781">
    <property type="entry name" value="TM_pro_TauE-like"/>
</dbReference>
<dbReference type="AlphaFoldDB" id="A0A5E4VIM8"/>
<feature type="transmembrane region" description="Helical" evidence="8">
    <location>
        <begin position="138"/>
        <end position="165"/>
    </location>
</feature>
<evidence type="ECO:0000256" key="8">
    <source>
        <dbReference type="RuleBase" id="RU363041"/>
    </source>
</evidence>
<reference evidence="9 10" key="1">
    <citation type="submission" date="2019-08" db="EMBL/GenBank/DDBJ databases">
        <authorList>
            <person name="Peeters C."/>
        </authorList>
    </citation>
    <scope>NUCLEOTIDE SEQUENCE [LARGE SCALE GENOMIC DNA]</scope>
    <source>
        <strain evidence="9 10">LMG 31115</strain>
    </source>
</reference>